<dbReference type="PANTHER" id="PTHR31834">
    <property type="entry name" value="INITIATION-SPECIFIC ALPHA-1,6-MANNOSYLTRANSFERASE"/>
    <property type="match status" value="1"/>
</dbReference>
<sequence length="256" mass="28915">MIPLVLHQTWKSADLPADLAAFQQSFVRHNPAITLRFYDDAAMDRFVAERFPHLASVYEAVRFPVQKADLFRVLVVLAEGGIYADMDMECLAPLAPVLGRDRAVFGIEAQVTGIRQRELGYDQPFQIANCIFAAPAGHPFLAAFAEEMGRSLSERPVTERRDIEDATGPKALTRFFYATRPAGVDVLHQIAWVPPDLYADLPLLGRRILCRHHFLGSWKGAERPSLSRRIIERNRLPNPFPRGPWHEFGWEDAGGR</sequence>
<organism evidence="1 2">
    <name type="scientific">Phreatobacter cathodiphilus</name>
    <dbReference type="NCBI Taxonomy" id="1868589"/>
    <lineage>
        <taxon>Bacteria</taxon>
        <taxon>Pseudomonadati</taxon>
        <taxon>Pseudomonadota</taxon>
        <taxon>Alphaproteobacteria</taxon>
        <taxon>Hyphomicrobiales</taxon>
        <taxon>Phreatobacteraceae</taxon>
        <taxon>Phreatobacter</taxon>
    </lineage>
</organism>
<accession>A0A2S0N6H8</accession>
<evidence type="ECO:0000313" key="1">
    <source>
        <dbReference type="EMBL" id="AVO43764.1"/>
    </source>
</evidence>
<dbReference type="SUPFAM" id="SSF53448">
    <property type="entry name" value="Nucleotide-diphospho-sugar transferases"/>
    <property type="match status" value="1"/>
</dbReference>
<evidence type="ECO:0000313" key="2">
    <source>
        <dbReference type="Proteomes" id="UP000237889"/>
    </source>
</evidence>
<dbReference type="Pfam" id="PF04488">
    <property type="entry name" value="Gly_transf_sug"/>
    <property type="match status" value="1"/>
</dbReference>
<reference evidence="1 2" key="1">
    <citation type="submission" date="2018-03" db="EMBL/GenBank/DDBJ databases">
        <title>Genome sequencing of Phreatobacter sp.</title>
        <authorList>
            <person name="Kim S.-J."/>
            <person name="Heo J."/>
            <person name="Kwon S.-W."/>
        </authorList>
    </citation>
    <scope>NUCLEOTIDE SEQUENCE [LARGE SCALE GENOMIC DNA]</scope>
    <source>
        <strain evidence="1 2">S-12</strain>
    </source>
</reference>
<dbReference type="EMBL" id="CP027668">
    <property type="protein sequence ID" value="AVO43764.1"/>
    <property type="molecule type" value="Genomic_DNA"/>
</dbReference>
<dbReference type="GO" id="GO:0006487">
    <property type="term" value="P:protein N-linked glycosylation"/>
    <property type="evidence" value="ECO:0007669"/>
    <property type="project" value="TreeGrafter"/>
</dbReference>
<dbReference type="GO" id="GO:0000009">
    <property type="term" value="F:alpha-1,6-mannosyltransferase activity"/>
    <property type="evidence" value="ECO:0007669"/>
    <property type="project" value="InterPro"/>
</dbReference>
<dbReference type="InterPro" id="IPR007577">
    <property type="entry name" value="GlycoTrfase_DXD_sugar-bd_CS"/>
</dbReference>
<dbReference type="Gene3D" id="3.90.550.20">
    <property type="match status" value="1"/>
</dbReference>
<dbReference type="AlphaFoldDB" id="A0A2S0N6H8"/>
<evidence type="ECO:0008006" key="3">
    <source>
        <dbReference type="Google" id="ProtNLM"/>
    </source>
</evidence>
<dbReference type="OrthoDB" id="277808at2"/>
<protein>
    <recommendedName>
        <fullName evidence="3">Glycosyl transferase</fullName>
    </recommendedName>
</protein>
<dbReference type="KEGG" id="phr:C6569_01000"/>
<keyword evidence="2" id="KW-1185">Reference proteome</keyword>
<dbReference type="Proteomes" id="UP000237889">
    <property type="component" value="Chromosome"/>
</dbReference>
<dbReference type="InterPro" id="IPR039367">
    <property type="entry name" value="Och1-like"/>
</dbReference>
<name>A0A2S0N6H8_9HYPH</name>
<dbReference type="RefSeq" id="WP_106747094.1">
    <property type="nucleotide sequence ID" value="NZ_CP027668.1"/>
</dbReference>
<dbReference type="PANTHER" id="PTHR31834:SF1">
    <property type="entry name" value="INITIATION-SPECIFIC ALPHA-1,6-MANNOSYLTRANSFERASE"/>
    <property type="match status" value="1"/>
</dbReference>
<proteinExistence type="predicted"/>
<dbReference type="InterPro" id="IPR029044">
    <property type="entry name" value="Nucleotide-diphossugar_trans"/>
</dbReference>
<gene>
    <name evidence="1" type="ORF">C6569_01000</name>
</gene>